<protein>
    <submittedName>
        <fullName evidence="2">Uncharacterized protein</fullName>
    </submittedName>
</protein>
<reference evidence="2 3" key="1">
    <citation type="submission" date="2020-04" db="EMBL/GenBank/DDBJ databases">
        <title>Perkinsus chesapeaki whole genome sequence.</title>
        <authorList>
            <person name="Bogema D.R."/>
        </authorList>
    </citation>
    <scope>NUCLEOTIDE SEQUENCE [LARGE SCALE GENOMIC DNA]</scope>
    <source>
        <strain evidence="2">ATCC PRA-425</strain>
    </source>
</reference>
<proteinExistence type="predicted"/>
<dbReference type="EMBL" id="JAAPAO010002663">
    <property type="protein sequence ID" value="KAF4647373.1"/>
    <property type="molecule type" value="Genomic_DNA"/>
</dbReference>
<organism evidence="2 3">
    <name type="scientific">Perkinsus chesapeaki</name>
    <name type="common">Clam parasite</name>
    <name type="synonym">Perkinsus andrewsi</name>
    <dbReference type="NCBI Taxonomy" id="330153"/>
    <lineage>
        <taxon>Eukaryota</taxon>
        <taxon>Sar</taxon>
        <taxon>Alveolata</taxon>
        <taxon>Perkinsozoa</taxon>
        <taxon>Perkinsea</taxon>
        <taxon>Perkinsida</taxon>
        <taxon>Perkinsidae</taxon>
        <taxon>Perkinsus</taxon>
    </lineage>
</organism>
<gene>
    <name evidence="2" type="ORF">FOL47_004690</name>
</gene>
<feature type="region of interest" description="Disordered" evidence="1">
    <location>
        <begin position="231"/>
        <end position="252"/>
    </location>
</feature>
<name>A0A7J6KJB9_PERCH</name>
<dbReference type="Proteomes" id="UP000591131">
    <property type="component" value="Unassembled WGS sequence"/>
</dbReference>
<comment type="caution">
    <text evidence="2">The sequence shown here is derived from an EMBL/GenBank/DDBJ whole genome shotgun (WGS) entry which is preliminary data.</text>
</comment>
<evidence type="ECO:0000313" key="3">
    <source>
        <dbReference type="Proteomes" id="UP000591131"/>
    </source>
</evidence>
<sequence length="252" mass="27550">MSASDLMFDPITYEAYTDALRAYLTDQVDLAITQASGNAQRNYDRSNTPQGFFVGARCLLRLMKHERPTKLSPMWEANWFITSIVGSHDPIKVVRLFHLPTKRVKVLSVDHLKLDPLQPDNIEEIKLLFPEPLPEGPLPPLSDHGSAALSSDTVPDDQPHVRFEGLIGAGSAVFRPREPQQARVNPEGLIGGGPTLVRPPGIERPHWPGLDSFRPQVVVAAGPPQVAPAYFASPAPVRPRAQQGGSGPTIEL</sequence>
<keyword evidence="3" id="KW-1185">Reference proteome</keyword>
<dbReference type="OrthoDB" id="10387355at2759"/>
<dbReference type="AlphaFoldDB" id="A0A7J6KJB9"/>
<feature type="non-terminal residue" evidence="2">
    <location>
        <position position="252"/>
    </location>
</feature>
<feature type="region of interest" description="Disordered" evidence="1">
    <location>
        <begin position="136"/>
        <end position="155"/>
    </location>
</feature>
<evidence type="ECO:0000256" key="1">
    <source>
        <dbReference type="SAM" id="MobiDB-lite"/>
    </source>
</evidence>
<evidence type="ECO:0000313" key="2">
    <source>
        <dbReference type="EMBL" id="KAF4647373.1"/>
    </source>
</evidence>
<accession>A0A7J6KJB9</accession>